<evidence type="ECO:0000313" key="3">
    <source>
        <dbReference type="Proteomes" id="UP000663829"/>
    </source>
</evidence>
<sequence>TLISLLIIHLTALKHRYLSNRQTRSNTWNIHHRTLDTLSITSPIVYQTELFASAHRILINEKQNNNNNSYYNIIVPYHQQLPSIKQFLGEQFSSELLTNHRLVYTCSPNLGRLLTRSKYPPSFRLITPTPDPPPTTGCSKYYDPICVTCLHLTHSSWFLSTSTNKTYNIPYP</sequence>
<dbReference type="EMBL" id="CAJNOQ010036395">
    <property type="protein sequence ID" value="CAF1603923.1"/>
    <property type="molecule type" value="Genomic_DNA"/>
</dbReference>
<dbReference type="EMBL" id="CAJOBC010102906">
    <property type="protein sequence ID" value="CAF4482641.1"/>
    <property type="molecule type" value="Genomic_DNA"/>
</dbReference>
<keyword evidence="3" id="KW-1185">Reference proteome</keyword>
<accession>A0A816B5B2</accession>
<comment type="caution">
    <text evidence="1">The sequence shown here is derived from an EMBL/GenBank/DDBJ whole genome shotgun (WGS) entry which is preliminary data.</text>
</comment>
<feature type="non-terminal residue" evidence="1">
    <location>
        <position position="1"/>
    </location>
</feature>
<protein>
    <submittedName>
        <fullName evidence="1">Uncharacterized protein</fullName>
    </submittedName>
</protein>
<gene>
    <name evidence="1" type="ORF">GPM918_LOCUS42625</name>
    <name evidence="2" type="ORF">SRO942_LOCUS43910</name>
</gene>
<proteinExistence type="predicted"/>
<evidence type="ECO:0000313" key="1">
    <source>
        <dbReference type="EMBL" id="CAF1603923.1"/>
    </source>
</evidence>
<organism evidence="1 3">
    <name type="scientific">Didymodactylos carnosus</name>
    <dbReference type="NCBI Taxonomy" id="1234261"/>
    <lineage>
        <taxon>Eukaryota</taxon>
        <taxon>Metazoa</taxon>
        <taxon>Spiralia</taxon>
        <taxon>Gnathifera</taxon>
        <taxon>Rotifera</taxon>
        <taxon>Eurotatoria</taxon>
        <taxon>Bdelloidea</taxon>
        <taxon>Philodinida</taxon>
        <taxon>Philodinidae</taxon>
        <taxon>Didymodactylos</taxon>
    </lineage>
</organism>
<dbReference type="AlphaFoldDB" id="A0A816B5B2"/>
<name>A0A816B5B2_9BILA</name>
<dbReference type="Proteomes" id="UP000681722">
    <property type="component" value="Unassembled WGS sequence"/>
</dbReference>
<evidence type="ECO:0000313" key="2">
    <source>
        <dbReference type="EMBL" id="CAF4482641.1"/>
    </source>
</evidence>
<dbReference type="Proteomes" id="UP000663829">
    <property type="component" value="Unassembled WGS sequence"/>
</dbReference>
<reference evidence="1" key="1">
    <citation type="submission" date="2021-02" db="EMBL/GenBank/DDBJ databases">
        <authorList>
            <person name="Nowell W R."/>
        </authorList>
    </citation>
    <scope>NUCLEOTIDE SEQUENCE</scope>
</reference>